<evidence type="ECO:0000313" key="3">
    <source>
        <dbReference type="Proteomes" id="UP000691718"/>
    </source>
</evidence>
<gene>
    <name evidence="2" type="ORF">PAPOLLO_LOCUS4429</name>
</gene>
<comment type="caution">
    <text evidence="2">The sequence shown here is derived from an EMBL/GenBank/DDBJ whole genome shotgun (WGS) entry which is preliminary data.</text>
</comment>
<keyword evidence="3" id="KW-1185">Reference proteome</keyword>
<accession>A0A8S3WBZ4</accession>
<protein>
    <submittedName>
        <fullName evidence="2">(apollo) hypothetical protein</fullName>
    </submittedName>
</protein>
<feature type="compositionally biased region" description="Basic and acidic residues" evidence="1">
    <location>
        <begin position="20"/>
        <end position="29"/>
    </location>
</feature>
<dbReference type="AlphaFoldDB" id="A0A8S3WBZ4"/>
<evidence type="ECO:0000256" key="1">
    <source>
        <dbReference type="SAM" id="MobiDB-lite"/>
    </source>
</evidence>
<proteinExistence type="predicted"/>
<sequence>MFRRLAVQARKSQTGPRASQEIRRKENQRLPRLHQLRQHPQQKLLRNFKIKVQSNPLSTVMKIISTLGSPNRLVIKTVRGINVNSTNMFMV</sequence>
<reference evidence="2" key="1">
    <citation type="submission" date="2021-04" db="EMBL/GenBank/DDBJ databases">
        <authorList>
            <person name="Tunstrom K."/>
        </authorList>
    </citation>
    <scope>NUCLEOTIDE SEQUENCE</scope>
</reference>
<dbReference type="EMBL" id="CAJQZP010000255">
    <property type="protein sequence ID" value="CAG4951462.1"/>
    <property type="molecule type" value="Genomic_DNA"/>
</dbReference>
<feature type="region of interest" description="Disordered" evidence="1">
    <location>
        <begin position="1"/>
        <end position="31"/>
    </location>
</feature>
<dbReference type="Proteomes" id="UP000691718">
    <property type="component" value="Unassembled WGS sequence"/>
</dbReference>
<organism evidence="2 3">
    <name type="scientific">Parnassius apollo</name>
    <name type="common">Apollo butterfly</name>
    <name type="synonym">Papilio apollo</name>
    <dbReference type="NCBI Taxonomy" id="110799"/>
    <lineage>
        <taxon>Eukaryota</taxon>
        <taxon>Metazoa</taxon>
        <taxon>Ecdysozoa</taxon>
        <taxon>Arthropoda</taxon>
        <taxon>Hexapoda</taxon>
        <taxon>Insecta</taxon>
        <taxon>Pterygota</taxon>
        <taxon>Neoptera</taxon>
        <taxon>Endopterygota</taxon>
        <taxon>Lepidoptera</taxon>
        <taxon>Glossata</taxon>
        <taxon>Ditrysia</taxon>
        <taxon>Papilionoidea</taxon>
        <taxon>Papilionidae</taxon>
        <taxon>Parnassiinae</taxon>
        <taxon>Parnassini</taxon>
        <taxon>Parnassius</taxon>
        <taxon>Parnassius</taxon>
    </lineage>
</organism>
<name>A0A8S3WBZ4_PARAO</name>
<evidence type="ECO:0000313" key="2">
    <source>
        <dbReference type="EMBL" id="CAG4951462.1"/>
    </source>
</evidence>